<accession>A0A6M0QZ45</accession>
<dbReference type="RefSeq" id="WP_164627426.1">
    <property type="nucleotide sequence ID" value="NZ_JAAIVJ010000012.1"/>
</dbReference>
<proteinExistence type="predicted"/>
<dbReference type="EMBL" id="JAAIVJ010000012">
    <property type="protein sequence ID" value="NEY91732.1"/>
    <property type="molecule type" value="Genomic_DNA"/>
</dbReference>
<dbReference type="SUPFAM" id="SSF54427">
    <property type="entry name" value="NTF2-like"/>
    <property type="match status" value="1"/>
</dbReference>
<evidence type="ECO:0000313" key="2">
    <source>
        <dbReference type="Proteomes" id="UP000477782"/>
    </source>
</evidence>
<organism evidence="1 2">
    <name type="scientific">Tabrizicola oligotrophica</name>
    <dbReference type="NCBI Taxonomy" id="2710650"/>
    <lineage>
        <taxon>Bacteria</taxon>
        <taxon>Pseudomonadati</taxon>
        <taxon>Pseudomonadota</taxon>
        <taxon>Alphaproteobacteria</taxon>
        <taxon>Rhodobacterales</taxon>
        <taxon>Paracoccaceae</taxon>
        <taxon>Tabrizicola</taxon>
    </lineage>
</organism>
<sequence>MTAKDEAGVRACVDAWLAGWTFDPTHPWSLDRFTPILHEDAQVIDDYGHQLSILNGHKDYSGIWGPMVKQYMKQWAIKCEEETYKAWIGDTVACVSFVLRGGGEMANGEVHKLRQYCTFPLEKIGGRWVILKEHITTDFDYST</sequence>
<evidence type="ECO:0008006" key="3">
    <source>
        <dbReference type="Google" id="ProtNLM"/>
    </source>
</evidence>
<name>A0A6M0QZ45_9RHOB</name>
<dbReference type="Gene3D" id="3.10.450.50">
    <property type="match status" value="1"/>
</dbReference>
<comment type="caution">
    <text evidence="1">The sequence shown here is derived from an EMBL/GenBank/DDBJ whole genome shotgun (WGS) entry which is preliminary data.</text>
</comment>
<gene>
    <name evidence="1" type="ORF">G4Z14_15650</name>
</gene>
<dbReference type="InterPro" id="IPR032710">
    <property type="entry name" value="NTF2-like_dom_sf"/>
</dbReference>
<dbReference type="Proteomes" id="UP000477782">
    <property type="component" value="Unassembled WGS sequence"/>
</dbReference>
<protein>
    <recommendedName>
        <fullName evidence="3">SnoaL-like domain-containing protein</fullName>
    </recommendedName>
</protein>
<reference evidence="1 2" key="1">
    <citation type="submission" date="2020-02" db="EMBL/GenBank/DDBJ databases">
        <authorList>
            <person name="Chen W.-M."/>
        </authorList>
    </citation>
    <scope>NUCLEOTIDE SEQUENCE [LARGE SCALE GENOMIC DNA]</scope>
    <source>
        <strain evidence="1 2">KMS-5</strain>
    </source>
</reference>
<evidence type="ECO:0000313" key="1">
    <source>
        <dbReference type="EMBL" id="NEY91732.1"/>
    </source>
</evidence>
<keyword evidence="2" id="KW-1185">Reference proteome</keyword>
<dbReference type="AlphaFoldDB" id="A0A6M0QZ45"/>